<evidence type="ECO:0000313" key="1">
    <source>
        <dbReference type="EMBL" id="OKS87870.1"/>
    </source>
</evidence>
<proteinExistence type="predicted"/>
<dbReference type="OrthoDB" id="5771572at2"/>
<comment type="caution">
    <text evidence="1">The sequence shown here is derived from an EMBL/GenBank/DDBJ whole genome shotgun (WGS) entry which is preliminary data.</text>
</comment>
<gene>
    <name evidence="1" type="ORF">RG47T_3333</name>
</gene>
<accession>A0A1Q6A1H9</accession>
<organism evidence="1 2">
    <name type="scientific">Mucilaginibacter polytrichastri</name>
    <dbReference type="NCBI Taxonomy" id="1302689"/>
    <lineage>
        <taxon>Bacteria</taxon>
        <taxon>Pseudomonadati</taxon>
        <taxon>Bacteroidota</taxon>
        <taxon>Sphingobacteriia</taxon>
        <taxon>Sphingobacteriales</taxon>
        <taxon>Sphingobacteriaceae</taxon>
        <taxon>Mucilaginibacter</taxon>
    </lineage>
</organism>
<dbReference type="Proteomes" id="UP000186720">
    <property type="component" value="Unassembled WGS sequence"/>
</dbReference>
<dbReference type="AlphaFoldDB" id="A0A1Q6A1H9"/>
<protein>
    <submittedName>
        <fullName evidence="1">Uncharacterized protein</fullName>
    </submittedName>
</protein>
<dbReference type="Pfam" id="PF03683">
    <property type="entry name" value="UPF0175"/>
    <property type="match status" value="1"/>
</dbReference>
<name>A0A1Q6A1H9_9SPHI</name>
<dbReference type="EMBL" id="MPPL01000001">
    <property type="protein sequence ID" value="OKS87870.1"/>
    <property type="molecule type" value="Genomic_DNA"/>
</dbReference>
<evidence type="ECO:0000313" key="2">
    <source>
        <dbReference type="Proteomes" id="UP000186720"/>
    </source>
</evidence>
<dbReference type="InterPro" id="IPR005368">
    <property type="entry name" value="UPF0175"/>
</dbReference>
<dbReference type="STRING" id="1302689.RG47T_3333"/>
<sequence length="85" mass="9659">MTCFYYKDFLVNFINMKTLTFDIPEDVDESEVRLSVAYVLFDKGSMSSGEAAQFAGVSKRWFLENAARYGTSIFGESEEDLRSAD</sequence>
<reference evidence="1 2" key="1">
    <citation type="submission" date="2016-11" db="EMBL/GenBank/DDBJ databases">
        <title>Whole Genome Sequencing of Mucilaginibacter polytrichastri RG4-7(T) isolated from the moss sample.</title>
        <authorList>
            <person name="Li Y."/>
        </authorList>
    </citation>
    <scope>NUCLEOTIDE SEQUENCE [LARGE SCALE GENOMIC DNA]</scope>
    <source>
        <strain evidence="1 2">RG4-7</strain>
    </source>
</reference>
<keyword evidence="2" id="KW-1185">Reference proteome</keyword>